<keyword evidence="3" id="KW-1185">Reference proteome</keyword>
<dbReference type="AlphaFoldDB" id="A0A2W1L3L2"/>
<evidence type="ECO:0000256" key="1">
    <source>
        <dbReference type="SAM" id="Phobius"/>
    </source>
</evidence>
<feature type="transmembrane region" description="Helical" evidence="1">
    <location>
        <begin position="135"/>
        <end position="156"/>
    </location>
</feature>
<keyword evidence="1" id="KW-1133">Transmembrane helix</keyword>
<gene>
    <name evidence="2" type="primary">spoIIM</name>
    <name evidence="2" type="ORF">DNH61_22815</name>
</gene>
<name>A0A2W1L3L2_9BACL</name>
<dbReference type="Pfam" id="PF01944">
    <property type="entry name" value="SpoIIM"/>
    <property type="match status" value="1"/>
</dbReference>
<feature type="transmembrane region" description="Helical" evidence="1">
    <location>
        <begin position="176"/>
        <end position="195"/>
    </location>
</feature>
<sequence>MNPVQWLRSGRESLTLYVFVIVLFVVGVVFGTLMFNALTLEQQEVLAGEVSHYAEVFKAGIMPETDGSLRERAFFYGKWLLLIWLLGITVVGLPVILALDFMKGVLIGFSVGALISQHEWKGLLFALASIAPPNLIVIPALVMASVSGLTFSLYVIRQRLIGKGGDLVQPLLSHTAASLLLLLVLWGAALVEVYLSPHIIAWAAPYLV</sequence>
<proteinExistence type="predicted"/>
<dbReference type="OrthoDB" id="2065033at2"/>
<feature type="transmembrane region" description="Helical" evidence="1">
    <location>
        <begin position="16"/>
        <end position="38"/>
    </location>
</feature>
<keyword evidence="1" id="KW-0472">Membrane</keyword>
<dbReference type="NCBIfam" id="TIGR02831">
    <property type="entry name" value="spo_II_M"/>
    <property type="match status" value="1"/>
</dbReference>
<comment type="caution">
    <text evidence="2">The sequence shown here is derived from an EMBL/GenBank/DDBJ whole genome shotgun (WGS) entry which is preliminary data.</text>
</comment>
<dbReference type="InterPro" id="IPR014196">
    <property type="entry name" value="SpoIIM"/>
</dbReference>
<organism evidence="2 3">
    <name type="scientific">Paenibacillus sambharensis</name>
    <dbReference type="NCBI Taxonomy" id="1803190"/>
    <lineage>
        <taxon>Bacteria</taxon>
        <taxon>Bacillati</taxon>
        <taxon>Bacillota</taxon>
        <taxon>Bacilli</taxon>
        <taxon>Bacillales</taxon>
        <taxon>Paenibacillaceae</taxon>
        <taxon>Paenibacillus</taxon>
    </lineage>
</organism>
<dbReference type="EMBL" id="QKRB01000057">
    <property type="protein sequence ID" value="PZD93459.1"/>
    <property type="molecule type" value="Genomic_DNA"/>
</dbReference>
<accession>A0A2W1L3L2</accession>
<evidence type="ECO:0000313" key="3">
    <source>
        <dbReference type="Proteomes" id="UP000249522"/>
    </source>
</evidence>
<reference evidence="2 3" key="1">
    <citation type="submission" date="2018-06" db="EMBL/GenBank/DDBJ databases">
        <title>Paenibacillus imtechensis sp. nov.</title>
        <authorList>
            <person name="Pinnaka A.K."/>
            <person name="Singh H."/>
            <person name="Kaur M."/>
        </authorList>
    </citation>
    <scope>NUCLEOTIDE SEQUENCE [LARGE SCALE GENOMIC DNA]</scope>
    <source>
        <strain evidence="2 3">SMB1</strain>
    </source>
</reference>
<dbReference type="Proteomes" id="UP000249522">
    <property type="component" value="Unassembled WGS sequence"/>
</dbReference>
<feature type="transmembrane region" description="Helical" evidence="1">
    <location>
        <begin position="79"/>
        <end position="99"/>
    </location>
</feature>
<dbReference type="PIRSF" id="PIRSF038973">
    <property type="entry name" value="SpoIIM"/>
    <property type="match status" value="1"/>
</dbReference>
<keyword evidence="1" id="KW-0812">Transmembrane</keyword>
<dbReference type="InterPro" id="IPR002798">
    <property type="entry name" value="SpoIIM-like"/>
</dbReference>
<evidence type="ECO:0000313" key="2">
    <source>
        <dbReference type="EMBL" id="PZD93459.1"/>
    </source>
</evidence>
<dbReference type="RefSeq" id="WP_111149128.1">
    <property type="nucleotide sequence ID" value="NZ_QKRB01000057.1"/>
</dbReference>
<protein>
    <submittedName>
        <fullName evidence="2">Stage II sporulation protein M</fullName>
    </submittedName>
</protein>